<comment type="cofactor">
    <cofactor evidence="1">
        <name>Ca(2+)</name>
        <dbReference type="ChEBI" id="CHEBI:29108"/>
    </cofactor>
</comment>
<evidence type="ECO:0000256" key="3">
    <source>
        <dbReference type="ARBA" id="ARBA00048456"/>
    </source>
</evidence>
<feature type="compositionally biased region" description="Basic and acidic residues" evidence="4">
    <location>
        <begin position="613"/>
        <end position="623"/>
    </location>
</feature>
<dbReference type="SUPFAM" id="SSF53448">
    <property type="entry name" value="Nucleotide-diphospho-sugar transferases"/>
    <property type="match status" value="1"/>
</dbReference>
<evidence type="ECO:0000256" key="1">
    <source>
        <dbReference type="ARBA" id="ARBA00001913"/>
    </source>
</evidence>
<dbReference type="AlphaFoldDB" id="A0A6S7FV77"/>
<dbReference type="InterPro" id="IPR040497">
    <property type="entry name" value="Glyco_transf_24"/>
</dbReference>
<proteinExistence type="predicted"/>
<dbReference type="InterPro" id="IPR029044">
    <property type="entry name" value="Nucleotide-diphossugar_trans"/>
</dbReference>
<dbReference type="GO" id="GO:0018279">
    <property type="term" value="P:protein N-linked glycosylation via asparagine"/>
    <property type="evidence" value="ECO:0007669"/>
    <property type="project" value="TreeGrafter"/>
</dbReference>
<dbReference type="Gene3D" id="3.90.550.10">
    <property type="entry name" value="Spore Coat Polysaccharide Biosynthesis Protein SpsA, Chain A"/>
    <property type="match status" value="1"/>
</dbReference>
<dbReference type="PANTHER" id="PTHR11226:SF0">
    <property type="entry name" value="UDP-GLUCOSE:GLYCOPROTEIN GLUCOSYLTRANSFERASE"/>
    <property type="match status" value="1"/>
</dbReference>
<evidence type="ECO:0000256" key="2">
    <source>
        <dbReference type="ARBA" id="ARBA00045874"/>
    </source>
</evidence>
<evidence type="ECO:0000313" key="6">
    <source>
        <dbReference type="Proteomes" id="UP001152795"/>
    </source>
</evidence>
<evidence type="ECO:0000313" key="5">
    <source>
        <dbReference type="EMBL" id="CAB3981937.1"/>
    </source>
</evidence>
<comment type="catalytic activity">
    <reaction evidence="3">
        <text>N(4)-(alpha-D-Man-(1-&gt;2)-alpha-D-Man-(1-&gt;2)-alpha-D-Man-(1-&gt;3)-[alpha-D-Man-(1-&gt;2)-alpha-D-Man-(1-&gt;3)-[alpha-D-Man-(1-&gt;2)-alpha-D-Man-(1-&gt;6)]-alpha-D-Man-(1-&gt;6)]-beta-D-Man-(1-&gt;4)-beta-D-GlcNAc-(1-&gt;4)-beta-D-GlcNAc)-L-asparaginyl-[protein] (N-glucan mannose isomer 9A1,2,3B1,2,3) + UDP-alpha-D-glucose = N(4)-(alpha-D-Glc-(1-&gt;3)-alpha-D-Man-(1-&gt;2)-alpha-D-Man-(1-&gt;2)-alpha-D-Man-(1-&gt;3)-[alpha-D-Man-(1-&gt;2)-alpha-D-Man-(1-&gt;3)-[alpha-D-Man-(1-&gt;2)-alpha-D-Man-(1-&gt;6)]-alpha-D-Man-(1-&gt;6)]-beta-D-Man-(1-&gt;4)-beta-D-GlcNAc-(1-&gt;4)-beta-D-GlcNAc)-L-asparaginyl-[protein] + UDP + H(+)</text>
        <dbReference type="Rhea" id="RHEA:61304"/>
        <dbReference type="Rhea" id="RHEA-COMP:14356"/>
        <dbReference type="Rhea" id="RHEA-COMP:14357"/>
        <dbReference type="ChEBI" id="CHEBI:15378"/>
        <dbReference type="ChEBI" id="CHEBI:58223"/>
        <dbReference type="ChEBI" id="CHEBI:58885"/>
        <dbReference type="ChEBI" id="CHEBI:59080"/>
        <dbReference type="ChEBI" id="CHEBI:139493"/>
    </reaction>
</comment>
<dbReference type="EMBL" id="CACRXK020000446">
    <property type="protein sequence ID" value="CAB3981937.1"/>
    <property type="molecule type" value="Genomic_DNA"/>
</dbReference>
<name>A0A6S7FV77_PARCT</name>
<dbReference type="InterPro" id="IPR009448">
    <property type="entry name" value="UDP-g_GGtrans"/>
</dbReference>
<dbReference type="PANTHER" id="PTHR11226">
    <property type="entry name" value="UDP-GLUCOSE GLYCOPROTEIN:GLUCOSYLTRANSFERASE"/>
    <property type="match status" value="1"/>
</dbReference>
<keyword evidence="6" id="KW-1185">Reference proteome</keyword>
<comment type="function">
    <text evidence="2">Recognizes glycoproteins with minor folding defects. Reglucosylates single N-glycans near the misfolded part of the protein, thus providing quality control for protein folding in the endoplasmic reticulum. Reglucosylated proteins are recognized by calreticulin for recycling to the endoplasmic reticulum and refolding or degradation.</text>
</comment>
<dbReference type="GO" id="GO:0051082">
    <property type="term" value="F:unfolded protein binding"/>
    <property type="evidence" value="ECO:0007669"/>
    <property type="project" value="TreeGrafter"/>
</dbReference>
<protein>
    <submittedName>
        <fullName evidence="5">UDP-glucose:glyco glucosyltransferase 1 isoform X1</fullName>
    </submittedName>
</protein>
<gene>
    <name evidence="5" type="ORF">PACLA_8A000808</name>
</gene>
<accession>A0A6S7FV77</accession>
<sequence>MCVSVVDGLEFEGLDADEDTSEYRSNIIMKISSVLGLRSKKSRQEVSFEGKHSMLHFSNADTGINVVAVMDPLSNDAQKLTPVLMVLRHVTGVNMKIYMNCREKLSEMPLKRFYRYVLVPSLQFNEDGQLASGPQAVFRDIPETPLLTMNLDIPQAWMVEAVKSPYDLDNIYLKEVEQSVVGNFELEYILIEGHCSDANTGQPPRGLQFTLGTKSNLEQFDTIVMANLGYFQLKASPGSWILQLREGRSNEIFEIESLSGSSTAKHGATEVVVVDNFLGEFLKAKVKRKDGKENADLLAEDGEKGGGGIWDSLSNMVSGSTSSSSSNETINIFSVASGHLYERFLRIMMLTVMKNTKSPVKFWFLKNYLSPTFQAFVPHMAKEYGCEYEFVQYKWPGWLHHQTEKQRIIWGYKILFLDVLFPLSLKKIIFVDADLIVRADLKELMDMDLERAAYAYTPFCDSRKEMDGFRFWKQGYWRNHLGHRPYHISALYVIDLKRFRRLAAGDRLRGQYQGLSQDPNSLSNLDQDLPNNMIHQVPMKSLPQEWLWCETWCDDASKPAAKTIDLCNNPLTKEPKLVSAVRIVKEWPDYDNEIKRLQERVAENKSQSQSYEKTTDTTSKDEL</sequence>
<evidence type="ECO:0000256" key="4">
    <source>
        <dbReference type="SAM" id="MobiDB-lite"/>
    </source>
</evidence>
<dbReference type="Pfam" id="PF06427">
    <property type="entry name" value="UDP-g_GGTase"/>
    <property type="match status" value="1"/>
</dbReference>
<feature type="region of interest" description="Disordered" evidence="4">
    <location>
        <begin position="600"/>
        <end position="623"/>
    </location>
</feature>
<dbReference type="CDD" id="cd06432">
    <property type="entry name" value="GT8_HUGT1_C_like"/>
    <property type="match status" value="1"/>
</dbReference>
<organism evidence="5 6">
    <name type="scientific">Paramuricea clavata</name>
    <name type="common">Red gorgonian</name>
    <name type="synonym">Violescent sea-whip</name>
    <dbReference type="NCBI Taxonomy" id="317549"/>
    <lineage>
        <taxon>Eukaryota</taxon>
        <taxon>Metazoa</taxon>
        <taxon>Cnidaria</taxon>
        <taxon>Anthozoa</taxon>
        <taxon>Octocorallia</taxon>
        <taxon>Malacalcyonacea</taxon>
        <taxon>Plexauridae</taxon>
        <taxon>Paramuricea</taxon>
    </lineage>
</organism>
<comment type="caution">
    <text evidence="5">The sequence shown here is derived from an EMBL/GenBank/DDBJ whole genome shotgun (WGS) entry which is preliminary data.</text>
</comment>
<dbReference type="Proteomes" id="UP001152795">
    <property type="component" value="Unassembled WGS sequence"/>
</dbReference>
<dbReference type="GO" id="GO:0003980">
    <property type="term" value="F:UDP-glucose:glycoprotein glucosyltransferase activity"/>
    <property type="evidence" value="ECO:0007669"/>
    <property type="project" value="InterPro"/>
</dbReference>
<dbReference type="GO" id="GO:0005783">
    <property type="term" value="C:endoplasmic reticulum"/>
    <property type="evidence" value="ECO:0007669"/>
    <property type="project" value="TreeGrafter"/>
</dbReference>
<reference evidence="5" key="1">
    <citation type="submission" date="2020-04" db="EMBL/GenBank/DDBJ databases">
        <authorList>
            <person name="Alioto T."/>
            <person name="Alioto T."/>
            <person name="Gomez Garrido J."/>
        </authorList>
    </citation>
    <scope>NUCLEOTIDE SEQUENCE</scope>
    <source>
        <strain evidence="5">A484AB</strain>
    </source>
</reference>
<dbReference type="Pfam" id="PF18404">
    <property type="entry name" value="Glyco_transf_24"/>
    <property type="match status" value="1"/>
</dbReference>
<dbReference type="OrthoDB" id="27683at2759"/>
<dbReference type="GO" id="GO:0036503">
    <property type="term" value="P:ERAD pathway"/>
    <property type="evidence" value="ECO:0007669"/>
    <property type="project" value="TreeGrafter"/>
</dbReference>
<dbReference type="FunFam" id="3.90.550.10:FF:000446">
    <property type="entry name" value="Predicted protein"/>
    <property type="match status" value="1"/>
</dbReference>